<sequence length="59" mass="6748">MVGIARDVSETEQRAVEASDFRAARRVWHEEMISGPDPYADPARWLGCTDAEDDERRAR</sequence>
<organism evidence="2 3">
    <name type="scientific">Rubrobacter marinus</name>
    <dbReference type="NCBI Taxonomy" id="2653852"/>
    <lineage>
        <taxon>Bacteria</taxon>
        <taxon>Bacillati</taxon>
        <taxon>Actinomycetota</taxon>
        <taxon>Rubrobacteria</taxon>
        <taxon>Rubrobacterales</taxon>
        <taxon>Rubrobacteraceae</taxon>
        <taxon>Rubrobacter</taxon>
    </lineage>
</organism>
<evidence type="ECO:0000313" key="3">
    <source>
        <dbReference type="Proteomes" id="UP000502706"/>
    </source>
</evidence>
<evidence type="ECO:0000313" key="2">
    <source>
        <dbReference type="EMBL" id="QIN79620.1"/>
    </source>
</evidence>
<dbReference type="EMBL" id="CP045121">
    <property type="protein sequence ID" value="QIN79620.1"/>
    <property type="molecule type" value="Genomic_DNA"/>
</dbReference>
<dbReference type="KEGG" id="rmar:GBA65_15040"/>
<gene>
    <name evidence="2" type="ORF">GBA65_15040</name>
</gene>
<name>A0A6G8PZL1_9ACTN</name>
<protein>
    <submittedName>
        <fullName evidence="2">Uncharacterized protein</fullName>
    </submittedName>
</protein>
<proteinExistence type="predicted"/>
<reference evidence="2 3" key="1">
    <citation type="submission" date="2019-10" db="EMBL/GenBank/DDBJ databases">
        <title>Rubrobacter sp nov SCSIO 52915 isolated from a deep-sea sediment in the South China Sea.</title>
        <authorList>
            <person name="Chen R.W."/>
        </authorList>
    </citation>
    <scope>NUCLEOTIDE SEQUENCE [LARGE SCALE GENOMIC DNA]</scope>
    <source>
        <strain evidence="2 3">SCSIO 52915</strain>
    </source>
</reference>
<feature type="region of interest" description="Disordered" evidence="1">
    <location>
        <begin position="38"/>
        <end position="59"/>
    </location>
</feature>
<evidence type="ECO:0000256" key="1">
    <source>
        <dbReference type="SAM" id="MobiDB-lite"/>
    </source>
</evidence>
<accession>A0A6G8PZL1</accession>
<dbReference type="AlphaFoldDB" id="A0A6G8PZL1"/>
<keyword evidence="3" id="KW-1185">Reference proteome</keyword>
<dbReference type="Proteomes" id="UP000502706">
    <property type="component" value="Chromosome"/>
</dbReference>